<dbReference type="InterPro" id="IPR013780">
    <property type="entry name" value="Glyco_hydro_b"/>
</dbReference>
<organism evidence="9 10">
    <name type="scientific">Deinococcus aquiradiocola</name>
    <dbReference type="NCBI Taxonomy" id="393059"/>
    <lineage>
        <taxon>Bacteria</taxon>
        <taxon>Thermotogati</taxon>
        <taxon>Deinococcota</taxon>
        <taxon>Deinococci</taxon>
        <taxon>Deinococcales</taxon>
        <taxon>Deinococcaceae</taxon>
        <taxon>Deinococcus</taxon>
    </lineage>
</organism>
<dbReference type="EMBL" id="BMOE01000003">
    <property type="protein sequence ID" value="GGJ68949.1"/>
    <property type="molecule type" value="Genomic_DNA"/>
</dbReference>
<keyword evidence="4 7" id="KW-0732">Signal</keyword>
<protein>
    <recommendedName>
        <fullName evidence="8">Fibronectin type-III domain-containing protein</fullName>
    </recommendedName>
</protein>
<dbReference type="InterPro" id="IPR036116">
    <property type="entry name" value="FN3_sf"/>
</dbReference>
<dbReference type="PANTHER" id="PTHR10357:SF215">
    <property type="entry name" value="ALPHA-AMYLASE 1"/>
    <property type="match status" value="1"/>
</dbReference>
<dbReference type="SUPFAM" id="SSF49265">
    <property type="entry name" value="Fibronectin type III"/>
    <property type="match status" value="1"/>
</dbReference>
<gene>
    <name evidence="9" type="ORF">GCM10008939_11790</name>
</gene>
<dbReference type="Pfam" id="PF00041">
    <property type="entry name" value="fn3"/>
    <property type="match status" value="1"/>
</dbReference>
<dbReference type="SMART" id="SM00642">
    <property type="entry name" value="Aamy"/>
    <property type="match status" value="1"/>
</dbReference>
<dbReference type="PANTHER" id="PTHR10357">
    <property type="entry name" value="ALPHA-AMYLASE FAMILY MEMBER"/>
    <property type="match status" value="1"/>
</dbReference>
<evidence type="ECO:0000256" key="1">
    <source>
        <dbReference type="ARBA" id="ARBA00001913"/>
    </source>
</evidence>
<comment type="similarity">
    <text evidence="2 5">Belongs to the glycosyl hydrolase 13 family.</text>
</comment>
<dbReference type="GO" id="GO:0005975">
    <property type="term" value="P:carbohydrate metabolic process"/>
    <property type="evidence" value="ECO:0007669"/>
    <property type="project" value="InterPro"/>
</dbReference>
<comment type="caution">
    <text evidence="9">The sequence shown here is derived from an EMBL/GenBank/DDBJ whole genome shotgun (WGS) entry which is preliminary data.</text>
</comment>
<dbReference type="InterPro" id="IPR006047">
    <property type="entry name" value="GH13_cat_dom"/>
</dbReference>
<dbReference type="PROSITE" id="PS50853">
    <property type="entry name" value="FN3"/>
    <property type="match status" value="1"/>
</dbReference>
<keyword evidence="10" id="KW-1185">Reference proteome</keyword>
<dbReference type="InterPro" id="IPR017853">
    <property type="entry name" value="GH"/>
</dbReference>
<dbReference type="GO" id="GO:0046872">
    <property type="term" value="F:metal ion binding"/>
    <property type="evidence" value="ECO:0007669"/>
    <property type="project" value="UniProtKB-KW"/>
</dbReference>
<reference evidence="9" key="1">
    <citation type="journal article" date="2014" name="Int. J. Syst. Evol. Microbiol.">
        <title>Complete genome sequence of Corynebacterium casei LMG S-19264T (=DSM 44701T), isolated from a smear-ripened cheese.</title>
        <authorList>
            <consortium name="US DOE Joint Genome Institute (JGI-PGF)"/>
            <person name="Walter F."/>
            <person name="Albersmeier A."/>
            <person name="Kalinowski J."/>
            <person name="Ruckert C."/>
        </authorList>
    </citation>
    <scope>NUCLEOTIDE SEQUENCE</scope>
    <source>
        <strain evidence="9">JCM 14371</strain>
    </source>
</reference>
<proteinExistence type="inferred from homology"/>
<dbReference type="InterPro" id="IPR006046">
    <property type="entry name" value="Alpha_amylase"/>
</dbReference>
<evidence type="ECO:0000256" key="7">
    <source>
        <dbReference type="SAM" id="SignalP"/>
    </source>
</evidence>
<dbReference type="SUPFAM" id="SSF51445">
    <property type="entry name" value="(Trans)glycosidases"/>
    <property type="match status" value="1"/>
</dbReference>
<dbReference type="PROSITE" id="PS51257">
    <property type="entry name" value="PROKAR_LIPOPROTEIN"/>
    <property type="match status" value="1"/>
</dbReference>
<evidence type="ECO:0000259" key="8">
    <source>
        <dbReference type="PROSITE" id="PS50853"/>
    </source>
</evidence>
<dbReference type="Proteomes" id="UP000635726">
    <property type="component" value="Unassembled WGS sequence"/>
</dbReference>
<dbReference type="InterPro" id="IPR003961">
    <property type="entry name" value="FN3_dom"/>
</dbReference>
<dbReference type="RefSeq" id="WP_188961360.1">
    <property type="nucleotide sequence ID" value="NZ_BMOE01000003.1"/>
</dbReference>
<dbReference type="Gene3D" id="2.60.40.10">
    <property type="entry name" value="Immunoglobulins"/>
    <property type="match status" value="1"/>
</dbReference>
<feature type="region of interest" description="Disordered" evidence="6">
    <location>
        <begin position="53"/>
        <end position="73"/>
    </location>
</feature>
<dbReference type="InterPro" id="IPR013783">
    <property type="entry name" value="Ig-like_fold"/>
</dbReference>
<evidence type="ECO:0000256" key="6">
    <source>
        <dbReference type="SAM" id="MobiDB-lite"/>
    </source>
</evidence>
<comment type="cofactor">
    <cofactor evidence="1">
        <name>Ca(2+)</name>
        <dbReference type="ChEBI" id="CHEBI:29108"/>
    </cofactor>
</comment>
<dbReference type="AlphaFoldDB" id="A0A917PB29"/>
<evidence type="ECO:0000313" key="9">
    <source>
        <dbReference type="EMBL" id="GGJ68949.1"/>
    </source>
</evidence>
<feature type="chain" id="PRO_5036857574" description="Fibronectin type-III domain-containing protein" evidence="7">
    <location>
        <begin position="23"/>
        <end position="1015"/>
    </location>
</feature>
<dbReference type="PRINTS" id="PR00110">
    <property type="entry name" value="ALPHAAMYLASE"/>
</dbReference>
<evidence type="ECO:0000313" key="10">
    <source>
        <dbReference type="Proteomes" id="UP000635726"/>
    </source>
</evidence>
<evidence type="ECO:0000256" key="5">
    <source>
        <dbReference type="RuleBase" id="RU003615"/>
    </source>
</evidence>
<dbReference type="GO" id="GO:0004556">
    <property type="term" value="F:alpha-amylase activity"/>
    <property type="evidence" value="ECO:0007669"/>
    <property type="project" value="InterPro"/>
</dbReference>
<evidence type="ECO:0000256" key="3">
    <source>
        <dbReference type="ARBA" id="ARBA00022723"/>
    </source>
</evidence>
<feature type="compositionally biased region" description="Low complexity" evidence="6">
    <location>
        <begin position="53"/>
        <end position="62"/>
    </location>
</feature>
<dbReference type="Gene3D" id="3.20.20.80">
    <property type="entry name" value="Glycosidases"/>
    <property type="match status" value="1"/>
</dbReference>
<feature type="domain" description="Fibronectin type-III" evidence="8">
    <location>
        <begin position="541"/>
        <end position="637"/>
    </location>
</feature>
<dbReference type="Gene3D" id="2.60.40.1180">
    <property type="entry name" value="Golgi alpha-mannosidase II"/>
    <property type="match status" value="1"/>
</dbReference>
<feature type="signal peptide" evidence="7">
    <location>
        <begin position="1"/>
        <end position="22"/>
    </location>
</feature>
<accession>A0A917PB29</accession>
<sequence length="1015" mass="107666">MQNKPFAGRFGALAALTLTLSACGLQQSGPTPTARAWQDEVIYFALTDRFSNGDPSNDNGSNRDAGDRLDRSNPLGWHGGDWKGLKAKIDSGYFRDLGATALWISPVVLQVPAIPVGDGPNTGKLFAGFHGYWAEDFFRTDPHFGTQADLKALVDSAHAHGLKVIQDVVVNHAGYGSALTTQHPDWFHTQADCDASSNKDQDCALAGLPDFRQNVPAVTTYLNDFVTYWQKNVGIDGLRIDTMKHVTDDYWRQFFAAGGAGDPAKLWSVGEVFNGDPAVLARYMDVLGSPSVFDFALYFAVKDNLSTGSGNLDALADVFARDSAYRDPSRLTTFVDNHDVPRFVSEVQTRGGSGSEARERLDLALSLMFASRGTPSLYQGTEIAQQGKGDPYNYALGEGNREDMDFTAVAGSSTAARIRALTSARAASPALRHGAQQELWRPNGGAPIYAFRRVPAATDSGSTPVVAVLNNGNTDLNLATLPGGGIPLLGTFAQSTLRELTGRTTNLSVQDGKLVGTVPARTLLMVTGTAGTGAGTTVNAALPDVTALTATPGDGAVGLSWTAATSADVTGYRVYQRANGGEERLLNFAPLPATTRSSVARSLTNGTAYTFRVVGVDAQGRESKGTTVSSTPSTASTVKVTFTVDARTQGNSTVELRRFDTGGQISYPMTQTARGIWKTDIDLPLYREVKFKFGNSSGGVKNSGYEAPGQSDRSLTVTPGATYTGTYDYISRPVPTTTVEGRVTGGGTPLAGALVEGNDPAFDYAYTFADGTYTALTSGQQTLKASAAAYTTSAPRTATAPATGIDFDLSRDLRTRYTIDGNLSDWTSPKLKLSSPDAGVFGADNNWLTLQADSDDTYLYLAYTYRVSGNSALLYLDTRTGGAMKADTFDAWPRAANLAGGADYFIARYENQAAQLRRIDSDTATTELPAAGYLQASSGTLPEQSFEVAIPWTSLGFSGRPTTPIRLYGGVFGGDNYGAGDIIPDAGSTPPGANTIGSDADKRRANFTEGLTFTP</sequence>
<reference evidence="9" key="2">
    <citation type="submission" date="2020-09" db="EMBL/GenBank/DDBJ databases">
        <authorList>
            <person name="Sun Q."/>
            <person name="Ohkuma M."/>
        </authorList>
    </citation>
    <scope>NUCLEOTIDE SEQUENCE</scope>
    <source>
        <strain evidence="9">JCM 14371</strain>
    </source>
</reference>
<name>A0A917PB29_9DEIO</name>
<dbReference type="CDD" id="cd00063">
    <property type="entry name" value="FN3"/>
    <property type="match status" value="1"/>
</dbReference>
<evidence type="ECO:0000256" key="4">
    <source>
        <dbReference type="ARBA" id="ARBA00022729"/>
    </source>
</evidence>
<evidence type="ECO:0000256" key="2">
    <source>
        <dbReference type="ARBA" id="ARBA00008061"/>
    </source>
</evidence>
<keyword evidence="3" id="KW-0479">Metal-binding</keyword>
<dbReference type="Pfam" id="PF00128">
    <property type="entry name" value="Alpha-amylase"/>
    <property type="match status" value="1"/>
</dbReference>